<feature type="compositionally biased region" description="Low complexity" evidence="1">
    <location>
        <begin position="258"/>
        <end position="280"/>
    </location>
</feature>
<dbReference type="Proteomes" id="UP000027222">
    <property type="component" value="Unassembled WGS sequence"/>
</dbReference>
<dbReference type="HOGENOM" id="CLU_050728_0_0_1"/>
<dbReference type="OrthoDB" id="244495at2759"/>
<dbReference type="InterPro" id="IPR036915">
    <property type="entry name" value="Cyclin-like_sf"/>
</dbReference>
<feature type="domain" description="Cyclin N-terminal" evidence="2">
    <location>
        <begin position="55"/>
        <end position="159"/>
    </location>
</feature>
<feature type="region of interest" description="Disordered" evidence="1">
    <location>
        <begin position="182"/>
        <end position="300"/>
    </location>
</feature>
<dbReference type="GO" id="GO:0019901">
    <property type="term" value="F:protein kinase binding"/>
    <property type="evidence" value="ECO:0007669"/>
    <property type="project" value="InterPro"/>
</dbReference>
<evidence type="ECO:0000259" key="2">
    <source>
        <dbReference type="Pfam" id="PF00134"/>
    </source>
</evidence>
<dbReference type="InterPro" id="IPR006671">
    <property type="entry name" value="Cyclin_N"/>
</dbReference>
<dbReference type="GO" id="GO:0000307">
    <property type="term" value="C:cyclin-dependent protein kinase holoenzyme complex"/>
    <property type="evidence" value="ECO:0007669"/>
    <property type="project" value="TreeGrafter"/>
</dbReference>
<dbReference type="AlphaFoldDB" id="A0A067T9L8"/>
<dbReference type="Gene3D" id="1.10.472.10">
    <property type="entry name" value="Cyclin-like"/>
    <property type="match status" value="1"/>
</dbReference>
<dbReference type="SUPFAM" id="SSF47954">
    <property type="entry name" value="Cyclin-like"/>
    <property type="match status" value="1"/>
</dbReference>
<dbReference type="EMBL" id="KL142380">
    <property type="protein sequence ID" value="KDR75698.1"/>
    <property type="molecule type" value="Genomic_DNA"/>
</dbReference>
<reference evidence="4" key="1">
    <citation type="journal article" date="2014" name="Proc. Natl. Acad. Sci. U.S.A.">
        <title>Extensive sampling of basidiomycete genomes demonstrates inadequacy of the white-rot/brown-rot paradigm for wood decay fungi.</title>
        <authorList>
            <person name="Riley R."/>
            <person name="Salamov A.A."/>
            <person name="Brown D.W."/>
            <person name="Nagy L.G."/>
            <person name="Floudas D."/>
            <person name="Held B.W."/>
            <person name="Levasseur A."/>
            <person name="Lombard V."/>
            <person name="Morin E."/>
            <person name="Otillar R."/>
            <person name="Lindquist E.A."/>
            <person name="Sun H."/>
            <person name="LaButti K.M."/>
            <person name="Schmutz J."/>
            <person name="Jabbour D."/>
            <person name="Luo H."/>
            <person name="Baker S.E."/>
            <person name="Pisabarro A.G."/>
            <person name="Walton J.D."/>
            <person name="Blanchette R.A."/>
            <person name="Henrissat B."/>
            <person name="Martin F."/>
            <person name="Cullen D."/>
            <person name="Hibbett D.S."/>
            <person name="Grigoriev I.V."/>
        </authorList>
    </citation>
    <scope>NUCLEOTIDE SEQUENCE [LARGE SCALE GENOMIC DNA]</scope>
    <source>
        <strain evidence="4">CBS 339.88</strain>
    </source>
</reference>
<evidence type="ECO:0000313" key="4">
    <source>
        <dbReference type="Proteomes" id="UP000027222"/>
    </source>
</evidence>
<dbReference type="STRING" id="685588.A0A067T9L8"/>
<proteinExistence type="predicted"/>
<dbReference type="InterPro" id="IPR013922">
    <property type="entry name" value="Cyclin_PHO80-like"/>
</dbReference>
<dbReference type="PANTHER" id="PTHR15615:SF108">
    <property type="entry name" value="PROTEIN CNPPD1"/>
    <property type="match status" value="1"/>
</dbReference>
<dbReference type="Pfam" id="PF00134">
    <property type="entry name" value="Cyclin_N"/>
    <property type="match status" value="1"/>
</dbReference>
<feature type="compositionally biased region" description="Polar residues" evidence="1">
    <location>
        <begin position="202"/>
        <end position="218"/>
    </location>
</feature>
<dbReference type="GO" id="GO:0016538">
    <property type="term" value="F:cyclin-dependent protein serine/threonine kinase regulator activity"/>
    <property type="evidence" value="ECO:0007669"/>
    <property type="project" value="TreeGrafter"/>
</dbReference>
<evidence type="ECO:0000256" key="1">
    <source>
        <dbReference type="SAM" id="MobiDB-lite"/>
    </source>
</evidence>
<accession>A0A067T9L8</accession>
<gene>
    <name evidence="3" type="ORF">GALMADRAFT_248327</name>
</gene>
<sequence>MATHNPGSGAPRRSFAVPSTAPPTVSKSDAYHGQEPLAKLASRFITHLFACPDYPQASSQSQAKLPYFIAYALHRTKLHAAVTFAALVLLQRLKARFPSARGSSGHRLFISAYMISSKVMCDDTYSNKSWCIVAQGMFTLREVNQMEREMCTYLDWELTVDDPILSNFEKAVKEDFREDRDRRTYPNYPTTFVSKRAARAEASTSNTPFDEKSQTTSPVPGFGQKQPNSPSAVKPPGVPGTPTKVPWGPDPSTPDTPSPTFSNTTSPTSSGSPATPVGGPETNPKIRGVDTSPNFGLTEGVHVTHPLKPKMFAFAVPSGW</sequence>
<protein>
    <recommendedName>
        <fullName evidence="2">Cyclin N-terminal domain-containing protein</fullName>
    </recommendedName>
</protein>
<organism evidence="3 4">
    <name type="scientific">Galerina marginata (strain CBS 339.88)</name>
    <dbReference type="NCBI Taxonomy" id="685588"/>
    <lineage>
        <taxon>Eukaryota</taxon>
        <taxon>Fungi</taxon>
        <taxon>Dikarya</taxon>
        <taxon>Basidiomycota</taxon>
        <taxon>Agaricomycotina</taxon>
        <taxon>Agaricomycetes</taxon>
        <taxon>Agaricomycetidae</taxon>
        <taxon>Agaricales</taxon>
        <taxon>Agaricineae</taxon>
        <taxon>Strophariaceae</taxon>
        <taxon>Galerina</taxon>
    </lineage>
</organism>
<evidence type="ECO:0000313" key="3">
    <source>
        <dbReference type="EMBL" id="KDR75698.1"/>
    </source>
</evidence>
<dbReference type="CDD" id="cd20557">
    <property type="entry name" value="CYCLIN_ScPCL1-like"/>
    <property type="match status" value="1"/>
</dbReference>
<keyword evidence="4" id="KW-1185">Reference proteome</keyword>
<name>A0A067T9L8_GALM3</name>
<dbReference type="PANTHER" id="PTHR15615">
    <property type="match status" value="1"/>
</dbReference>
<feature type="compositionally biased region" description="Pro residues" evidence="1">
    <location>
        <begin position="248"/>
        <end position="257"/>
    </location>
</feature>
<feature type="region of interest" description="Disordered" evidence="1">
    <location>
        <begin position="1"/>
        <end position="29"/>
    </location>
</feature>
<dbReference type="GO" id="GO:0005634">
    <property type="term" value="C:nucleus"/>
    <property type="evidence" value="ECO:0007669"/>
    <property type="project" value="TreeGrafter"/>
</dbReference>